<comment type="subcellular location">
    <subcellularLocation>
        <location evidence="2 13">Host nucleus</location>
    </subcellularLocation>
</comment>
<evidence type="ECO:0000313" key="19">
    <source>
        <dbReference type="Proteomes" id="UP000201453"/>
    </source>
</evidence>
<dbReference type="InterPro" id="IPR004868">
    <property type="entry name" value="DNA-dir_DNA_pol_B_mt/vir"/>
</dbReference>
<proteinExistence type="inferred from homology"/>
<evidence type="ECO:0000256" key="3">
    <source>
        <dbReference type="ARBA" id="ARBA00005755"/>
    </source>
</evidence>
<dbReference type="InterPro" id="IPR012337">
    <property type="entry name" value="RNaseH-like_sf"/>
</dbReference>
<dbReference type="GO" id="GO:0042025">
    <property type="term" value="C:host cell nucleus"/>
    <property type="evidence" value="ECO:0007669"/>
    <property type="project" value="UniProtKB-SubCell"/>
</dbReference>
<comment type="miscellaneous">
    <text evidence="13">This DNA polymerase requires a protein as a primer.</text>
</comment>
<comment type="similarity">
    <text evidence="3 13 14 15">Belongs to the DNA polymerase type-B family.</text>
</comment>
<sequence>MSNLKGTYVAQRACGLAQGIDEEGTPLEIKYFNNLEKSLNNLFKVNLITFPFCLQSITYKNLIEKIEQACPTSSIVYTAFKSKFKQFKVTIPNPKLSIPLNFLIKNYKVYLIHSVVSLNKCEHCGRFYKVNHACSLRRRDYYYHHINTQTCDWWENIAFRPIGSCSKIKKIFITYDIETYTWHGKFGKQLVPFMLVLNFSGDDELVKICSSIAIRENWNKCTEENTYFYINPHKREVGQKFKVLREKIQQYLIIKLWDKLQVQNPCINDLKNKLGLISCYDIPQEEFFKLKLKGEPTFFEIYIVGHNINGFDEIVLAAQVINNKLEIPQPFKVIRNFLPRCGKILFNDITYALPNPEYESPGKNDFEQWEKGIFESKHLKYQMVKIMVRDTFALTNTSLKNAAKAYNLPIEKGSCPYSAVNEFYMFGSYLSDPDGFPSIKYWQSPEEYNTNKELWKKSNTKYDIIQETLKYCILDVLVTTKLVQELQKSYQKFICESVNLPECNFNIFQRPTISSNSHAIFKQIVYRAEKPLSKHIGKTLVAPSKEMYDYVRASIRGGRCYPNYLGVLSEKIYVYDICGMYASALTHPFPVGLPLSAFDCGVQIQIWKQYLSRNENISYFNPDLLPGIFTIDADPPDEQFLDVLPPYCSKKGGRLCWTNEPLRNEVATSIDVITLHNRGWEVKILPDKKTTIFPEWKCVAAEYVQLNILAKEKADKEKNQTLRSIAKLLSNALYGSFATKIDNKKTVFSDQIDKETQNKIASGQYYVKASSFIETDTFSSELLPEFKVLYSPDTSQKGPHSPVDTDSDDEDVTLNTPQNHVTYTYKPIIFLDVEDDDACLHTLELNTPLVTNNRYPSQIASFVLAWTRAFVSEWAGFLYDDDKGIPLHERPLKSVYGDTDSMFVTEKGRELMESKGKHRLKKNGGKLIFDPQNPSLTWLVECETQCSKCGCDAYSSESVFLAPKLYALKNTCCDNCGHIGPGKLRAKGHATKTLSFDLLSACYYTDVQEGSERYQTSRMTLKRTLASCQTNVQPFTVMESTLTRKLRPWKDKTMVLVDQHKLVPYSKSNPNPRNKEVYWTELPWDM</sequence>
<dbReference type="SMART" id="SM00486">
    <property type="entry name" value="POLBc"/>
    <property type="match status" value="1"/>
</dbReference>
<dbReference type="PANTHER" id="PTHR33568">
    <property type="entry name" value="DNA POLYMERASE"/>
    <property type="match status" value="1"/>
</dbReference>
<dbReference type="GO" id="GO:0008408">
    <property type="term" value="F:3'-5' exonuclease activity"/>
    <property type="evidence" value="ECO:0007669"/>
    <property type="project" value="UniProtKB-UniRule"/>
</dbReference>
<dbReference type="GO" id="GO:0006261">
    <property type="term" value="P:DNA-templated DNA replication"/>
    <property type="evidence" value="ECO:0007669"/>
    <property type="project" value="UniProtKB-UniRule"/>
</dbReference>
<keyword evidence="9 13" id="KW-1194">Viral DNA replication</keyword>
<evidence type="ECO:0000256" key="16">
    <source>
        <dbReference type="SAM" id="MobiDB-lite"/>
    </source>
</evidence>
<gene>
    <name evidence="13" type="primary">POL</name>
</gene>
<evidence type="ECO:0000256" key="13">
    <source>
        <dbReference type="HAMAP-Rule" id="MF_04055"/>
    </source>
</evidence>
<dbReference type="InterPro" id="IPR017964">
    <property type="entry name" value="DNA-dir_DNA_pol_B_CS"/>
</dbReference>
<evidence type="ECO:0000256" key="15">
    <source>
        <dbReference type="RuleBase" id="RU000442"/>
    </source>
</evidence>
<evidence type="ECO:0000256" key="11">
    <source>
        <dbReference type="ARBA" id="ARBA00046822"/>
    </source>
</evidence>
<dbReference type="InterPro" id="IPR006172">
    <property type="entry name" value="DNA-dir_DNA_pol_B"/>
</dbReference>
<dbReference type="Gene3D" id="3.30.420.10">
    <property type="entry name" value="Ribonuclease H-like superfamily/Ribonuclease H"/>
    <property type="match status" value="1"/>
</dbReference>
<keyword evidence="4 13" id="KW-1048">Host nucleus</keyword>
<dbReference type="EC" id="2.7.7.7" evidence="13 14"/>
<comment type="function">
    <text evidence="1 13">Eukaryotic-type DNA polymerase involved in viral genomic replication. DNA synthesis is protein primed, and acts in a strand displacement replication. Assembles in complex with viral pTP, DBP, host NFIA and host POU2F1/OCT1 on viral origin of replication. The polymerase covalently transfers dCMP onto pTP, thereby initiating complementary strand synthesis.</text>
</comment>
<dbReference type="GO" id="GO:0003677">
    <property type="term" value="F:DNA binding"/>
    <property type="evidence" value="ECO:0007669"/>
    <property type="project" value="UniProtKB-UniRule"/>
</dbReference>
<dbReference type="InterPro" id="IPR036397">
    <property type="entry name" value="RNaseH_sf"/>
</dbReference>
<comment type="subunit">
    <text evidence="11 13">Heterodimer with the terminal protein; this heterodimer binds to bp 9 to 18 of the genome. Forms a complex with viral pTP, DBP and hosts NFIA and POU2F1/OCT1 for initiation of replication.</text>
</comment>
<comment type="catalytic activity">
    <reaction evidence="12 13 14 15">
        <text>DNA(n) + a 2'-deoxyribonucleoside 5'-triphosphate = DNA(n+1) + diphosphate</text>
        <dbReference type="Rhea" id="RHEA:22508"/>
        <dbReference type="Rhea" id="RHEA-COMP:17339"/>
        <dbReference type="Rhea" id="RHEA-COMP:17340"/>
        <dbReference type="ChEBI" id="CHEBI:33019"/>
        <dbReference type="ChEBI" id="CHEBI:61560"/>
        <dbReference type="ChEBI" id="CHEBI:173112"/>
        <dbReference type="EC" id="2.7.7.7"/>
    </reaction>
</comment>
<evidence type="ECO:0000256" key="14">
    <source>
        <dbReference type="PIRNR" id="PIRNR000788"/>
    </source>
</evidence>
<keyword evidence="6 13" id="KW-0548">Nucleotidyltransferase</keyword>
<dbReference type="SUPFAM" id="SSF53098">
    <property type="entry name" value="Ribonuclease H-like"/>
    <property type="match status" value="1"/>
</dbReference>
<accession>A0A1X9RIT4</accession>
<dbReference type="GO" id="GO:0000166">
    <property type="term" value="F:nucleotide binding"/>
    <property type="evidence" value="ECO:0007669"/>
    <property type="project" value="UniProtKB-UniRule"/>
</dbReference>
<evidence type="ECO:0000259" key="17">
    <source>
        <dbReference type="Pfam" id="PF03175"/>
    </source>
</evidence>
<reference evidence="18 19" key="1">
    <citation type="journal article" date="2017" name="J. Gen. Virol.">
        <title>Novel bat adenoviruses with low G+C content shed new light on the evolution of adenoviruses.</title>
        <authorList>
            <person name="Tan B."/>
            <person name="Yang X.L."/>
            <person name="Ge X.Y."/>
            <person name="Peng C."/>
            <person name="Liu H.Z."/>
            <person name="Zhang Y.Z."/>
            <person name="Zhang L.B."/>
            <person name="Shi Z.L."/>
        </authorList>
    </citation>
    <scope>NUCLEOTIDE SEQUENCE [LARGE SCALE GENOMIC DNA]</scope>
    <source>
        <strain evidence="18">WIV17</strain>
    </source>
</reference>
<keyword evidence="8 13" id="KW-0239">DNA-directed DNA polymerase</keyword>
<dbReference type="PANTHER" id="PTHR33568:SF3">
    <property type="entry name" value="DNA-DIRECTED DNA POLYMERASE"/>
    <property type="match status" value="1"/>
</dbReference>
<dbReference type="Pfam" id="PF03175">
    <property type="entry name" value="DNA_pol_B_2"/>
    <property type="match status" value="1"/>
</dbReference>
<dbReference type="OrthoDB" id="529at10239"/>
<keyword evidence="10 13" id="KW-0238">DNA-binding</keyword>
<evidence type="ECO:0000256" key="1">
    <source>
        <dbReference type="ARBA" id="ARBA00003123"/>
    </source>
</evidence>
<name>A0A1X9RIT4_9ADEN</name>
<dbReference type="HAMAP" id="MF_04055">
    <property type="entry name" value="ADV_DPOL"/>
    <property type="match status" value="1"/>
</dbReference>
<organism evidence="18 19">
    <name type="scientific">Bat mastadenovirus WIV17</name>
    <dbReference type="NCBI Taxonomy" id="1986505"/>
    <lineage>
        <taxon>Viruses</taxon>
        <taxon>Varidnaviria</taxon>
        <taxon>Bamfordvirae</taxon>
        <taxon>Preplasmiviricota</taxon>
        <taxon>Polisuviricotina</taxon>
        <taxon>Pharingeaviricetes</taxon>
        <taxon>Rowavirales</taxon>
        <taxon>Adenoviridae</taxon>
        <taxon>Mastadenovirus</taxon>
        <taxon>Mastadenovirus pteropodidae</taxon>
    </lineage>
</organism>
<protein>
    <recommendedName>
        <fullName evidence="13 14">DNA polymerase</fullName>
        <ecNumber evidence="13 14">2.7.7.7</ecNumber>
    </recommendedName>
</protein>
<dbReference type="SUPFAM" id="SSF56672">
    <property type="entry name" value="DNA/RNA polymerases"/>
    <property type="match status" value="1"/>
</dbReference>
<evidence type="ECO:0000256" key="5">
    <source>
        <dbReference type="ARBA" id="ARBA00022679"/>
    </source>
</evidence>
<evidence type="ECO:0000256" key="10">
    <source>
        <dbReference type="ARBA" id="ARBA00023125"/>
    </source>
</evidence>
<keyword evidence="7 13" id="KW-0235">DNA replication</keyword>
<dbReference type="PIRSF" id="PIRSF000788">
    <property type="entry name" value="DPol_ADV"/>
    <property type="match status" value="1"/>
</dbReference>
<evidence type="ECO:0000256" key="4">
    <source>
        <dbReference type="ARBA" id="ARBA00022562"/>
    </source>
</evidence>
<dbReference type="PRINTS" id="PR00106">
    <property type="entry name" value="DNAPOLB"/>
</dbReference>
<dbReference type="InterPro" id="IPR043502">
    <property type="entry name" value="DNA/RNA_pol_sf"/>
</dbReference>
<dbReference type="Proteomes" id="UP000201453">
    <property type="component" value="Segment"/>
</dbReference>
<evidence type="ECO:0000256" key="6">
    <source>
        <dbReference type="ARBA" id="ARBA00022695"/>
    </source>
</evidence>
<evidence type="ECO:0000256" key="8">
    <source>
        <dbReference type="ARBA" id="ARBA00022932"/>
    </source>
</evidence>
<evidence type="ECO:0000256" key="12">
    <source>
        <dbReference type="ARBA" id="ARBA00049244"/>
    </source>
</evidence>
<keyword evidence="19" id="KW-1185">Reference proteome</keyword>
<feature type="domain" description="DNA-directed DNA polymerase family B mitochondria/virus" evidence="17">
    <location>
        <begin position="334"/>
        <end position="789"/>
    </location>
</feature>
<keyword evidence="5 13" id="KW-0808">Transferase</keyword>
<dbReference type="GO" id="GO:0039693">
    <property type="term" value="P:viral DNA genome replication"/>
    <property type="evidence" value="ECO:0007669"/>
    <property type="project" value="UniProtKB-UniRule"/>
</dbReference>
<evidence type="ECO:0000256" key="9">
    <source>
        <dbReference type="ARBA" id="ARBA00023109"/>
    </source>
</evidence>
<dbReference type="GO" id="GO:0003887">
    <property type="term" value="F:DNA-directed DNA polymerase activity"/>
    <property type="evidence" value="ECO:0007669"/>
    <property type="project" value="UniProtKB-UniRule"/>
</dbReference>
<dbReference type="PROSITE" id="PS00116">
    <property type="entry name" value="DNA_POLYMERASE_B"/>
    <property type="match status" value="1"/>
</dbReference>
<evidence type="ECO:0000256" key="2">
    <source>
        <dbReference type="ARBA" id="ARBA00004147"/>
    </source>
</evidence>
<feature type="region of interest" description="Disordered" evidence="16">
    <location>
        <begin position="793"/>
        <end position="815"/>
    </location>
</feature>
<evidence type="ECO:0000313" key="18">
    <source>
        <dbReference type="EMBL" id="ARQ79747.1"/>
    </source>
</evidence>
<dbReference type="InterPro" id="IPR014382">
    <property type="entry name" value="DNA-dir_DNA_pol_B_adenovir"/>
</dbReference>
<evidence type="ECO:0000256" key="7">
    <source>
        <dbReference type="ARBA" id="ARBA00022705"/>
    </source>
</evidence>
<dbReference type="EMBL" id="KX961095">
    <property type="protein sequence ID" value="ARQ79747.1"/>
    <property type="molecule type" value="Genomic_DNA"/>
</dbReference>